<dbReference type="OrthoDB" id="341344at2157"/>
<dbReference type="EMBL" id="QKNY01000001">
    <property type="protein sequence ID" value="RJX45263.1"/>
    <property type="molecule type" value="Genomic_DNA"/>
</dbReference>
<organism evidence="1 2">
    <name type="scientific">Halonotius aquaticus</name>
    <dbReference type="NCBI Taxonomy" id="2216978"/>
    <lineage>
        <taxon>Archaea</taxon>
        <taxon>Methanobacteriati</taxon>
        <taxon>Methanobacteriota</taxon>
        <taxon>Stenosarchaea group</taxon>
        <taxon>Halobacteria</taxon>
        <taxon>Halobacteriales</taxon>
        <taxon>Haloferacaceae</taxon>
        <taxon>Halonotius</taxon>
    </lineage>
</organism>
<comment type="caution">
    <text evidence="1">The sequence shown here is derived from an EMBL/GenBank/DDBJ whole genome shotgun (WGS) entry which is preliminary data.</text>
</comment>
<dbReference type="Proteomes" id="UP000276588">
    <property type="component" value="Unassembled WGS sequence"/>
</dbReference>
<protein>
    <submittedName>
        <fullName evidence="1">Uncharacterized protein</fullName>
    </submittedName>
</protein>
<sequence length="88" mass="9375">MTDHRPTPSTDAVELPPGVDQDSLEAFVRRANAGVYDETELDGLTAAVTVIETLLDRTSHETPDAATVPTATKWASAAGYEENVTDDS</sequence>
<reference evidence="1 2" key="1">
    <citation type="submission" date="2018-06" db="EMBL/GenBank/DDBJ databases">
        <title>Halonotius sp. F13-13 a new haloarchaeeon isolated from a solar saltern from Isla Cristina, Huelva, Spain.</title>
        <authorList>
            <person name="Duran-Viseras A."/>
            <person name="Sanchez-Porro C."/>
            <person name="Ventosa A."/>
        </authorList>
    </citation>
    <scope>NUCLEOTIDE SEQUENCE [LARGE SCALE GENOMIC DNA]</scope>
    <source>
        <strain evidence="1 2">F13-13</strain>
    </source>
</reference>
<dbReference type="AlphaFoldDB" id="A0A3A6Q178"/>
<evidence type="ECO:0000313" key="2">
    <source>
        <dbReference type="Proteomes" id="UP000276588"/>
    </source>
</evidence>
<gene>
    <name evidence="1" type="ORF">DM826_00795</name>
</gene>
<name>A0A3A6Q178_9EURY</name>
<keyword evidence="2" id="KW-1185">Reference proteome</keyword>
<accession>A0A3A6Q178</accession>
<dbReference type="RefSeq" id="WP_120100249.1">
    <property type="nucleotide sequence ID" value="NZ_QKNY01000001.1"/>
</dbReference>
<evidence type="ECO:0000313" key="1">
    <source>
        <dbReference type="EMBL" id="RJX45263.1"/>
    </source>
</evidence>
<proteinExistence type="predicted"/>